<dbReference type="Pfam" id="PF04960">
    <property type="entry name" value="Glutaminase"/>
    <property type="match status" value="1"/>
</dbReference>
<keyword evidence="4" id="KW-0677">Repeat</keyword>
<sequence>MTEQRSPPVSKHLLNVGLSGRNRSSSIVWIDRLTQVAPSVDDERKVSIRVYDDDDPESQQGTTIDDEIFNYFAGGSEFILAGRLLALLENTGLRRTDPRLEELFTNLKTVLKEEEVAHRGRLNDDFVGSIETLHLSRETFKDVIMPNIIMISAAFRQQFIIPKFDQFCQNIEDIFMECKDITSGNTAPYLEQLKNVDPNFWGLSICTIDGQRFSIGDATVNSTFHSLSKPLMYAIALSEIGKDVVHKYVGQETSGHLYNELVLDGNGRPHNPMINSGSIMIHALLQAFAGPKMNMSKRFDWTQKFFKKLGGEEYVGFNNGMFLEKRQASDRNWALAHFMKEYNCFPPGTDLSDCIEYYLQTSSLESNCEVMSVVASTLANGGVCPTTGEKVLNGDVVADVLSVMFSCGMFDFSGKFAFKVGLPAKSSISGMIMLVIPNVLGMALWSPRLDKFKNSARGVAFCEKLVDLYNFHMFENSKFTNDKEDPIRKNVETKGSATVSLLFSAGAGDLNSIIRHHLCGVEMGSSDFDDRTALHIAASGGHYDVVEYLLRQCNLNPLRKDRWGKTPYDNALSFDHTNVAELLNSWNYARKNGGHTPSPSPTPES</sequence>
<dbReference type="InterPro" id="IPR012338">
    <property type="entry name" value="Beta-lactam/transpept-like"/>
</dbReference>
<gene>
    <name evidence="10" type="ORF">ODALV1_LOCUS7225</name>
</gene>
<evidence type="ECO:0000256" key="1">
    <source>
        <dbReference type="ARBA" id="ARBA00011076"/>
    </source>
</evidence>
<evidence type="ECO:0000256" key="6">
    <source>
        <dbReference type="ARBA" id="ARBA00023043"/>
    </source>
</evidence>
<dbReference type="Gene3D" id="1.25.40.20">
    <property type="entry name" value="Ankyrin repeat-containing domain"/>
    <property type="match status" value="1"/>
</dbReference>
<evidence type="ECO:0000259" key="9">
    <source>
        <dbReference type="Pfam" id="PF17959"/>
    </source>
</evidence>
<dbReference type="Gene3D" id="3.40.710.10">
    <property type="entry name" value="DD-peptidase/beta-lactamase superfamily"/>
    <property type="match status" value="1"/>
</dbReference>
<dbReference type="PROSITE" id="PS50297">
    <property type="entry name" value="ANK_REP_REGION"/>
    <property type="match status" value="1"/>
</dbReference>
<organism evidence="10 11">
    <name type="scientific">Orchesella dallaii</name>
    <dbReference type="NCBI Taxonomy" id="48710"/>
    <lineage>
        <taxon>Eukaryota</taxon>
        <taxon>Metazoa</taxon>
        <taxon>Ecdysozoa</taxon>
        <taxon>Arthropoda</taxon>
        <taxon>Hexapoda</taxon>
        <taxon>Collembola</taxon>
        <taxon>Entomobryomorpha</taxon>
        <taxon>Entomobryoidea</taxon>
        <taxon>Orchesellidae</taxon>
        <taxon>Orchesellinae</taxon>
        <taxon>Orchesella</taxon>
    </lineage>
</organism>
<feature type="domain" description="Glutaminase EF-hand" evidence="9">
    <location>
        <begin position="64"/>
        <end position="162"/>
    </location>
</feature>
<comment type="catalytic activity">
    <reaction evidence="7">
        <text>L-glutamine + H2O = L-glutamate + NH4(+)</text>
        <dbReference type="Rhea" id="RHEA:15889"/>
        <dbReference type="ChEBI" id="CHEBI:15377"/>
        <dbReference type="ChEBI" id="CHEBI:28938"/>
        <dbReference type="ChEBI" id="CHEBI:29985"/>
        <dbReference type="ChEBI" id="CHEBI:58359"/>
        <dbReference type="EC" id="3.5.1.2"/>
    </reaction>
</comment>
<comment type="similarity">
    <text evidence="1">Belongs to the glutaminase family.</text>
</comment>
<dbReference type="PROSITE" id="PS50088">
    <property type="entry name" value="ANK_REPEAT"/>
    <property type="match status" value="1"/>
</dbReference>
<dbReference type="SUPFAM" id="SSF48403">
    <property type="entry name" value="Ankyrin repeat"/>
    <property type="match status" value="1"/>
</dbReference>
<dbReference type="SMART" id="SM00248">
    <property type="entry name" value="ANK"/>
    <property type="match status" value="1"/>
</dbReference>
<evidence type="ECO:0000256" key="5">
    <source>
        <dbReference type="ARBA" id="ARBA00022801"/>
    </source>
</evidence>
<evidence type="ECO:0000256" key="4">
    <source>
        <dbReference type="ARBA" id="ARBA00022737"/>
    </source>
</evidence>
<evidence type="ECO:0000313" key="10">
    <source>
        <dbReference type="EMBL" id="CAL8088987.1"/>
    </source>
</evidence>
<dbReference type="InterPro" id="IPR041541">
    <property type="entry name" value="Glutaminase_EF-hand"/>
</dbReference>
<dbReference type="Pfam" id="PF12796">
    <property type="entry name" value="Ank_2"/>
    <property type="match status" value="1"/>
</dbReference>
<dbReference type="InterPro" id="IPR002110">
    <property type="entry name" value="Ankyrin_rpt"/>
</dbReference>
<evidence type="ECO:0000313" key="11">
    <source>
        <dbReference type="Proteomes" id="UP001642540"/>
    </source>
</evidence>
<reference evidence="10 11" key="1">
    <citation type="submission" date="2024-08" db="EMBL/GenBank/DDBJ databases">
        <authorList>
            <person name="Cucini C."/>
            <person name="Frati F."/>
        </authorList>
    </citation>
    <scope>NUCLEOTIDE SEQUENCE [LARGE SCALE GENOMIC DNA]</scope>
</reference>
<dbReference type="SUPFAM" id="SSF56601">
    <property type="entry name" value="beta-lactamase/transpeptidase-like"/>
    <property type="match status" value="1"/>
</dbReference>
<accession>A0ABP1Q505</accession>
<dbReference type="PANTHER" id="PTHR12544:SF29">
    <property type="entry name" value="GLUTAMINASE"/>
    <property type="match status" value="1"/>
</dbReference>
<comment type="subunit">
    <text evidence="2">Homotetramer.</text>
</comment>
<evidence type="ECO:0000256" key="2">
    <source>
        <dbReference type="ARBA" id="ARBA00011881"/>
    </source>
</evidence>
<keyword evidence="5" id="KW-0378">Hydrolase</keyword>
<dbReference type="InterPro" id="IPR036770">
    <property type="entry name" value="Ankyrin_rpt-contain_sf"/>
</dbReference>
<keyword evidence="6 8" id="KW-0040">ANK repeat</keyword>
<comment type="caution">
    <text evidence="10">The sequence shown here is derived from an EMBL/GenBank/DDBJ whole genome shotgun (WGS) entry which is preliminary data.</text>
</comment>
<proteinExistence type="inferred from homology"/>
<evidence type="ECO:0000256" key="7">
    <source>
        <dbReference type="ARBA" id="ARBA00049534"/>
    </source>
</evidence>
<keyword evidence="11" id="KW-1185">Reference proteome</keyword>
<name>A0ABP1Q505_9HEXA</name>
<dbReference type="EC" id="3.5.1.2" evidence="3"/>
<feature type="repeat" description="ANK" evidence="8">
    <location>
        <begin position="529"/>
        <end position="551"/>
    </location>
</feature>
<dbReference type="Pfam" id="PF17959">
    <property type="entry name" value="EF-hand_14"/>
    <property type="match status" value="1"/>
</dbReference>
<dbReference type="Gene3D" id="1.10.238.210">
    <property type="match status" value="1"/>
</dbReference>
<dbReference type="PANTHER" id="PTHR12544">
    <property type="entry name" value="GLUTAMINASE"/>
    <property type="match status" value="1"/>
</dbReference>
<dbReference type="Proteomes" id="UP001642540">
    <property type="component" value="Unassembled WGS sequence"/>
</dbReference>
<dbReference type="InterPro" id="IPR015868">
    <property type="entry name" value="Glutaminase"/>
</dbReference>
<dbReference type="EMBL" id="CAXLJM020000023">
    <property type="protein sequence ID" value="CAL8088987.1"/>
    <property type="molecule type" value="Genomic_DNA"/>
</dbReference>
<evidence type="ECO:0000256" key="8">
    <source>
        <dbReference type="PROSITE-ProRule" id="PRU00023"/>
    </source>
</evidence>
<protein>
    <recommendedName>
        <fullName evidence="3">glutaminase</fullName>
        <ecNumber evidence="3">3.5.1.2</ecNumber>
    </recommendedName>
</protein>
<evidence type="ECO:0000256" key="3">
    <source>
        <dbReference type="ARBA" id="ARBA00012918"/>
    </source>
</evidence>